<dbReference type="STRING" id="1344416.A0A139ARX6"/>
<comment type="similarity">
    <text evidence="1">Belongs to the enoyl-CoA hydratase/isomerase family.</text>
</comment>
<dbReference type="PANTHER" id="PTHR43684">
    <property type="match status" value="1"/>
</dbReference>
<dbReference type="CDD" id="cd06558">
    <property type="entry name" value="crotonase-like"/>
    <property type="match status" value="1"/>
</dbReference>
<protein>
    <submittedName>
        <fullName evidence="2">ClpP/crotonase</fullName>
    </submittedName>
</protein>
<evidence type="ECO:0000313" key="2">
    <source>
        <dbReference type="EMBL" id="KXS19482.1"/>
    </source>
</evidence>
<dbReference type="InterPro" id="IPR029045">
    <property type="entry name" value="ClpP/crotonase-like_dom_sf"/>
</dbReference>
<organism evidence="2 3">
    <name type="scientific">Gonapodya prolifera (strain JEL478)</name>
    <name type="common">Monoblepharis prolifera</name>
    <dbReference type="NCBI Taxonomy" id="1344416"/>
    <lineage>
        <taxon>Eukaryota</taxon>
        <taxon>Fungi</taxon>
        <taxon>Fungi incertae sedis</taxon>
        <taxon>Chytridiomycota</taxon>
        <taxon>Chytridiomycota incertae sedis</taxon>
        <taxon>Monoblepharidomycetes</taxon>
        <taxon>Monoblepharidales</taxon>
        <taxon>Gonapodyaceae</taxon>
        <taxon>Gonapodya</taxon>
    </lineage>
</organism>
<dbReference type="OrthoDB" id="2018133at2759"/>
<sequence>MAPSVIARPFRYDDFTHIKVDFLTDDPRIAVLTLNRPEKLNAWTDVNGMSQSIVRAFNQFDKDDTVKVIVVTGAGRAFCAGADLSAGGATFGDANATENPGSARNIRNARDGGGQAALAISRCRKVVIGAINGPAVGIGITFTLPMDFRIAYKGAKIGFVFVRRGIVPEATSTYHLPRLIGHSRTLSLMLTGEVFPASHPLLSLLFYQLTDTPEACVAAALDLARNLAKKNSTVSMALAKHLVWKGTATPEEQHLLDSKAMYTTGNSVDSAEGVQSFLEKREVNFKGGVVKDIDNNPVYSGWYPWWGRVSTEGVPNLTEPLHKL</sequence>
<reference evidence="2 3" key="1">
    <citation type="journal article" date="2015" name="Genome Biol. Evol.">
        <title>Phylogenomic analyses indicate that early fungi evolved digesting cell walls of algal ancestors of land plants.</title>
        <authorList>
            <person name="Chang Y."/>
            <person name="Wang S."/>
            <person name="Sekimoto S."/>
            <person name="Aerts A.L."/>
            <person name="Choi C."/>
            <person name="Clum A."/>
            <person name="LaButti K.M."/>
            <person name="Lindquist E.A."/>
            <person name="Yee Ngan C."/>
            <person name="Ohm R.A."/>
            <person name="Salamov A.A."/>
            <person name="Grigoriev I.V."/>
            <person name="Spatafora J.W."/>
            <person name="Berbee M.L."/>
        </authorList>
    </citation>
    <scope>NUCLEOTIDE SEQUENCE [LARGE SCALE GENOMIC DNA]</scope>
    <source>
        <strain evidence="2 3">JEL478</strain>
    </source>
</reference>
<dbReference type="SUPFAM" id="SSF52096">
    <property type="entry name" value="ClpP/crotonase"/>
    <property type="match status" value="1"/>
</dbReference>
<proteinExistence type="inferred from homology"/>
<evidence type="ECO:0000256" key="1">
    <source>
        <dbReference type="ARBA" id="ARBA00005254"/>
    </source>
</evidence>
<dbReference type="Gene3D" id="3.90.226.10">
    <property type="entry name" value="2-enoyl-CoA Hydratase, Chain A, domain 1"/>
    <property type="match status" value="1"/>
</dbReference>
<evidence type="ECO:0000313" key="3">
    <source>
        <dbReference type="Proteomes" id="UP000070544"/>
    </source>
</evidence>
<dbReference type="Pfam" id="PF00378">
    <property type="entry name" value="ECH_1"/>
    <property type="match status" value="1"/>
</dbReference>
<dbReference type="Proteomes" id="UP000070544">
    <property type="component" value="Unassembled WGS sequence"/>
</dbReference>
<dbReference type="OMA" id="GWTETAH"/>
<dbReference type="PANTHER" id="PTHR43684:SF4">
    <property type="entry name" value="ENOYL-COA HYDRATASE_ISOMERASE FAMILY PROTEIN (AFU_ORTHOLOGUE AFUA_1G01890)"/>
    <property type="match status" value="1"/>
</dbReference>
<accession>A0A139ARX6</accession>
<dbReference type="EMBL" id="KQ965738">
    <property type="protein sequence ID" value="KXS19482.1"/>
    <property type="molecule type" value="Genomic_DNA"/>
</dbReference>
<keyword evidence="3" id="KW-1185">Reference proteome</keyword>
<dbReference type="AlphaFoldDB" id="A0A139ARX6"/>
<dbReference type="InterPro" id="IPR051053">
    <property type="entry name" value="ECH/Chromodomain_protein"/>
</dbReference>
<name>A0A139ARX6_GONPJ</name>
<dbReference type="InterPro" id="IPR001753">
    <property type="entry name" value="Enoyl-CoA_hydra/iso"/>
</dbReference>
<dbReference type="InterPro" id="IPR014748">
    <property type="entry name" value="Enoyl-CoA_hydra_C"/>
</dbReference>
<gene>
    <name evidence="2" type="ORF">M427DRAFT_120450</name>
</gene>
<dbReference type="Gene3D" id="1.10.12.10">
    <property type="entry name" value="Lyase 2-enoyl-coa Hydratase, Chain A, domain 2"/>
    <property type="match status" value="1"/>
</dbReference>